<evidence type="ECO:0000313" key="2">
    <source>
        <dbReference type="Proteomes" id="UP000245783"/>
    </source>
</evidence>
<dbReference type="PANTHER" id="PTHR40087">
    <property type="entry name" value="PHENOLIC ACID DECARBOXYLASE PADC"/>
    <property type="match status" value="1"/>
</dbReference>
<dbReference type="Gene3D" id="2.40.128.20">
    <property type="match status" value="1"/>
</dbReference>
<dbReference type="RefSeq" id="XP_025370885.1">
    <property type="nucleotide sequence ID" value="XM_025513545.1"/>
</dbReference>
<sequence>MSQKDSEGSKQDLSGLINKHLLYTYDNGWKYESWIKSPTRIVYKIHGGPMGGRDNYQTISCRVVREPSKETGEQGVYLISWLEETGTVVSMTIDFTNNKVNSFICFSKGHWENPEIAHGHYKKDQWRQLAKVPDGESITTARTIISESATLLEVTEGRGELEDIAEDAPTL</sequence>
<dbReference type="Proteomes" id="UP000245783">
    <property type="component" value="Unassembled WGS sequence"/>
</dbReference>
<dbReference type="GeneID" id="37035415"/>
<accession>A0A316W7T7</accession>
<evidence type="ECO:0000313" key="1">
    <source>
        <dbReference type="EMBL" id="PWN43725.1"/>
    </source>
</evidence>
<organism evidence="1 2">
    <name type="scientific">Ceraceosorus guamensis</name>
    <dbReference type="NCBI Taxonomy" id="1522189"/>
    <lineage>
        <taxon>Eukaryota</taxon>
        <taxon>Fungi</taxon>
        <taxon>Dikarya</taxon>
        <taxon>Basidiomycota</taxon>
        <taxon>Ustilaginomycotina</taxon>
        <taxon>Exobasidiomycetes</taxon>
        <taxon>Ceraceosorales</taxon>
        <taxon>Ceraceosoraceae</taxon>
        <taxon>Ceraceosorus</taxon>
    </lineage>
</organism>
<dbReference type="InParanoid" id="A0A316W7T7"/>
<name>A0A316W7T7_9BASI</name>
<proteinExistence type="predicted"/>
<dbReference type="EMBL" id="KZ819367">
    <property type="protein sequence ID" value="PWN43725.1"/>
    <property type="molecule type" value="Genomic_DNA"/>
</dbReference>
<gene>
    <name evidence="1" type="ORF">IE81DRAFT_322138</name>
</gene>
<reference evidence="1 2" key="1">
    <citation type="journal article" date="2018" name="Mol. Biol. Evol.">
        <title>Broad Genomic Sampling Reveals a Smut Pathogenic Ancestry of the Fungal Clade Ustilaginomycotina.</title>
        <authorList>
            <person name="Kijpornyongpan T."/>
            <person name="Mondo S.J."/>
            <person name="Barry K."/>
            <person name="Sandor L."/>
            <person name="Lee J."/>
            <person name="Lipzen A."/>
            <person name="Pangilinan J."/>
            <person name="LaButti K."/>
            <person name="Hainaut M."/>
            <person name="Henrissat B."/>
            <person name="Grigoriev I.V."/>
            <person name="Spatafora J.W."/>
            <person name="Aime M.C."/>
        </authorList>
    </citation>
    <scope>NUCLEOTIDE SEQUENCE [LARGE SCALE GENOMIC DNA]</scope>
    <source>
        <strain evidence="1 2">MCA 4658</strain>
    </source>
</reference>
<dbReference type="InterPro" id="IPR012674">
    <property type="entry name" value="Calycin"/>
</dbReference>
<dbReference type="OrthoDB" id="4415004at2759"/>
<dbReference type="AlphaFoldDB" id="A0A316W7T7"/>
<protein>
    <submittedName>
        <fullName evidence="1">Phenolic acid decarboxylase</fullName>
    </submittedName>
</protein>
<dbReference type="InterPro" id="IPR008729">
    <property type="entry name" value="PA_de_COase"/>
</dbReference>
<dbReference type="PANTHER" id="PTHR40087:SF1">
    <property type="entry name" value="PHENOLIC ACID DECARBOXYLASE PADC"/>
    <property type="match status" value="1"/>
</dbReference>
<keyword evidence="2" id="KW-1185">Reference proteome</keyword>
<dbReference type="Pfam" id="PF05870">
    <property type="entry name" value="PA_decarbox"/>
    <property type="match status" value="1"/>
</dbReference>
<dbReference type="SUPFAM" id="SSF50814">
    <property type="entry name" value="Lipocalins"/>
    <property type="match status" value="1"/>
</dbReference>
<dbReference type="GO" id="GO:0016831">
    <property type="term" value="F:carboxy-lyase activity"/>
    <property type="evidence" value="ECO:0007669"/>
    <property type="project" value="InterPro"/>
</dbReference>